<protein>
    <submittedName>
        <fullName evidence="2">Uncharacterized protein</fullName>
    </submittedName>
</protein>
<dbReference type="EMBL" id="OZ034816">
    <property type="protein sequence ID" value="CAL1376002.1"/>
    <property type="molecule type" value="Genomic_DNA"/>
</dbReference>
<organism evidence="2 3">
    <name type="scientific">Linum trigynum</name>
    <dbReference type="NCBI Taxonomy" id="586398"/>
    <lineage>
        <taxon>Eukaryota</taxon>
        <taxon>Viridiplantae</taxon>
        <taxon>Streptophyta</taxon>
        <taxon>Embryophyta</taxon>
        <taxon>Tracheophyta</taxon>
        <taxon>Spermatophyta</taxon>
        <taxon>Magnoliopsida</taxon>
        <taxon>eudicotyledons</taxon>
        <taxon>Gunneridae</taxon>
        <taxon>Pentapetalae</taxon>
        <taxon>rosids</taxon>
        <taxon>fabids</taxon>
        <taxon>Malpighiales</taxon>
        <taxon>Linaceae</taxon>
        <taxon>Linum</taxon>
    </lineage>
</organism>
<evidence type="ECO:0000313" key="3">
    <source>
        <dbReference type="Proteomes" id="UP001497516"/>
    </source>
</evidence>
<sequence>MPAQMAKLCRDKAVIVKVYGEKATKRRKSNASISTKVHHVVHHHHHLHVHHTVDRKAHLLDFSRRLRESAAAHASSNGVGGGGKAAGRIGDDAPPPKSQNGRDSQQQHRRQGSNGILAVRGRPSKVSATSSQKFQNFFRSIIVSAGGCKNSSNKSRKINGAKSNSFASTTANPVTSIINGIKMHNSKRKKKSFFAKLFASLTRRK</sequence>
<reference evidence="2 3" key="1">
    <citation type="submission" date="2024-04" db="EMBL/GenBank/DDBJ databases">
        <authorList>
            <person name="Fracassetti M."/>
        </authorList>
    </citation>
    <scope>NUCLEOTIDE SEQUENCE [LARGE SCALE GENOMIC DNA]</scope>
</reference>
<accession>A0AAV2DR65</accession>
<dbReference type="Proteomes" id="UP001497516">
    <property type="component" value="Chromosome 3"/>
</dbReference>
<name>A0AAV2DR65_9ROSI</name>
<dbReference type="AlphaFoldDB" id="A0AAV2DR65"/>
<gene>
    <name evidence="2" type="ORF">LTRI10_LOCUS17764</name>
</gene>
<evidence type="ECO:0000256" key="1">
    <source>
        <dbReference type="SAM" id="MobiDB-lite"/>
    </source>
</evidence>
<feature type="region of interest" description="Disordered" evidence="1">
    <location>
        <begin position="72"/>
        <end position="131"/>
    </location>
</feature>
<evidence type="ECO:0000313" key="2">
    <source>
        <dbReference type="EMBL" id="CAL1376002.1"/>
    </source>
</evidence>
<keyword evidence="3" id="KW-1185">Reference proteome</keyword>
<proteinExistence type="predicted"/>